<dbReference type="Pfam" id="PF13602">
    <property type="entry name" value="ADH_zinc_N_2"/>
    <property type="match status" value="1"/>
</dbReference>
<dbReference type="InterPro" id="IPR011032">
    <property type="entry name" value="GroES-like_sf"/>
</dbReference>
<dbReference type="InterPro" id="IPR020843">
    <property type="entry name" value="ER"/>
</dbReference>
<organism evidence="10 11">
    <name type="scientific">Pedococcus ginsenosidimutans</name>
    <dbReference type="NCBI Taxonomy" id="490570"/>
    <lineage>
        <taxon>Bacteria</taxon>
        <taxon>Bacillati</taxon>
        <taxon>Actinomycetota</taxon>
        <taxon>Actinomycetes</taxon>
        <taxon>Micrococcales</taxon>
        <taxon>Intrasporangiaceae</taxon>
        <taxon>Pedococcus</taxon>
    </lineage>
</organism>
<comment type="caution">
    <text evidence="10">The sequence shown here is derived from an EMBL/GenBank/DDBJ whole genome shotgun (WGS) entry which is preliminary data.</text>
</comment>
<feature type="domain" description="Enoyl reductase (ER)" evidence="9">
    <location>
        <begin position="11"/>
        <end position="328"/>
    </location>
</feature>
<evidence type="ECO:0000256" key="5">
    <source>
        <dbReference type="ARBA" id="ARBA00022833"/>
    </source>
</evidence>
<proteinExistence type="inferred from homology"/>
<evidence type="ECO:0000256" key="1">
    <source>
        <dbReference type="ARBA" id="ARBA00001947"/>
    </source>
</evidence>
<comment type="catalytic activity">
    <reaction evidence="7">
        <text>a secondary alcohol + NAD(+) = a ketone + NADH + H(+)</text>
        <dbReference type="Rhea" id="RHEA:10740"/>
        <dbReference type="ChEBI" id="CHEBI:15378"/>
        <dbReference type="ChEBI" id="CHEBI:17087"/>
        <dbReference type="ChEBI" id="CHEBI:35681"/>
        <dbReference type="ChEBI" id="CHEBI:57540"/>
        <dbReference type="ChEBI" id="CHEBI:57945"/>
        <dbReference type="EC" id="1.1.1.1"/>
    </reaction>
</comment>
<dbReference type="InterPro" id="IPR014187">
    <property type="entry name" value="ADH_Zn_typ-2"/>
</dbReference>
<dbReference type="Pfam" id="PF08240">
    <property type="entry name" value="ADH_N"/>
    <property type="match status" value="1"/>
</dbReference>
<dbReference type="PANTHER" id="PTHR42940">
    <property type="entry name" value="ALCOHOL DEHYDROGENASE 1-RELATED"/>
    <property type="match status" value="1"/>
</dbReference>
<dbReference type="CDD" id="cd08298">
    <property type="entry name" value="CAD2"/>
    <property type="match status" value="1"/>
</dbReference>
<comment type="catalytic activity">
    <reaction evidence="8">
        <text>a primary alcohol + NAD(+) = an aldehyde + NADH + H(+)</text>
        <dbReference type="Rhea" id="RHEA:10736"/>
        <dbReference type="ChEBI" id="CHEBI:15378"/>
        <dbReference type="ChEBI" id="CHEBI:15734"/>
        <dbReference type="ChEBI" id="CHEBI:17478"/>
        <dbReference type="ChEBI" id="CHEBI:57540"/>
        <dbReference type="ChEBI" id="CHEBI:57945"/>
        <dbReference type="EC" id="1.1.1.1"/>
    </reaction>
</comment>
<dbReference type="SUPFAM" id="SSF51735">
    <property type="entry name" value="NAD(P)-binding Rossmann-fold domains"/>
    <property type="match status" value="1"/>
</dbReference>
<protein>
    <recommendedName>
        <fullName evidence="3">alcohol dehydrogenase</fullName>
        <ecNumber evidence="3">1.1.1.1</ecNumber>
    </recommendedName>
</protein>
<accession>A0ABP8XXF1</accession>
<keyword evidence="5" id="KW-0862">Zinc</keyword>
<dbReference type="InterPro" id="IPR013154">
    <property type="entry name" value="ADH-like_N"/>
</dbReference>
<sequence length="335" mass="35006">MRAWEVTGEAGGPGRVRLAERPVPVPGDGEVLVRVDACGVCRTDLHVADGDLPVRRPRVVPGHEVVGTVVDGAAGGRFAVGDRVGVAWLRHTCGECRWCRTGAENLCPRAEFTGWDHDGGYAEYVVAPSAFAYRVPASLSPEQAAPLLCAGIIGYRALRRTGLPPGGRLGLYGFGASAHLTAQLALAQGSEVHVLTRGEGARELALSLGAASAGDAYDAPPVPLDAAILFAPVGDLVPVAFEALDRGGSLVLAGIHLSDVPQLDYQRHLFLEKRLTSVTANTRADGEELLRLAAALAVAPTVTTYPFEQADAALEDLSSGRVTGVAVLSGWSPDR</sequence>
<dbReference type="NCBIfam" id="TIGR02822">
    <property type="entry name" value="adh_fam_2"/>
    <property type="match status" value="1"/>
</dbReference>
<evidence type="ECO:0000313" key="11">
    <source>
        <dbReference type="Proteomes" id="UP001500556"/>
    </source>
</evidence>
<comment type="similarity">
    <text evidence="2">Belongs to the zinc-containing alcohol dehydrogenase family.</text>
</comment>
<dbReference type="Proteomes" id="UP001500556">
    <property type="component" value="Unassembled WGS sequence"/>
</dbReference>
<dbReference type="SUPFAM" id="SSF50129">
    <property type="entry name" value="GroES-like"/>
    <property type="match status" value="1"/>
</dbReference>
<dbReference type="PANTHER" id="PTHR42940:SF8">
    <property type="entry name" value="VACUOLAR PROTEIN SORTING-ASSOCIATED PROTEIN 11"/>
    <property type="match status" value="1"/>
</dbReference>
<comment type="cofactor">
    <cofactor evidence="1">
        <name>Zn(2+)</name>
        <dbReference type="ChEBI" id="CHEBI:29105"/>
    </cofactor>
</comment>
<name>A0ABP8XXF1_9MICO</name>
<dbReference type="RefSeq" id="WP_345501855.1">
    <property type="nucleotide sequence ID" value="NZ_BAABLO010000004.1"/>
</dbReference>
<gene>
    <name evidence="10" type="ORF">GCM10025782_12070</name>
</gene>
<evidence type="ECO:0000256" key="3">
    <source>
        <dbReference type="ARBA" id="ARBA00013190"/>
    </source>
</evidence>
<dbReference type="EC" id="1.1.1.1" evidence="3"/>
<evidence type="ECO:0000256" key="4">
    <source>
        <dbReference type="ARBA" id="ARBA00022723"/>
    </source>
</evidence>
<dbReference type="Gene3D" id="3.90.180.10">
    <property type="entry name" value="Medium-chain alcohol dehydrogenases, catalytic domain"/>
    <property type="match status" value="1"/>
</dbReference>
<evidence type="ECO:0000313" key="10">
    <source>
        <dbReference type="EMBL" id="GAA4716661.1"/>
    </source>
</evidence>
<evidence type="ECO:0000256" key="2">
    <source>
        <dbReference type="ARBA" id="ARBA00008072"/>
    </source>
</evidence>
<dbReference type="EMBL" id="BAABLO010000004">
    <property type="protein sequence ID" value="GAA4716661.1"/>
    <property type="molecule type" value="Genomic_DNA"/>
</dbReference>
<evidence type="ECO:0000256" key="7">
    <source>
        <dbReference type="ARBA" id="ARBA00049164"/>
    </source>
</evidence>
<evidence type="ECO:0000256" key="6">
    <source>
        <dbReference type="ARBA" id="ARBA00023002"/>
    </source>
</evidence>
<keyword evidence="11" id="KW-1185">Reference proteome</keyword>
<reference evidence="11" key="1">
    <citation type="journal article" date="2019" name="Int. J. Syst. Evol. Microbiol.">
        <title>The Global Catalogue of Microorganisms (GCM) 10K type strain sequencing project: providing services to taxonomists for standard genome sequencing and annotation.</title>
        <authorList>
            <consortium name="The Broad Institute Genomics Platform"/>
            <consortium name="The Broad Institute Genome Sequencing Center for Infectious Disease"/>
            <person name="Wu L."/>
            <person name="Ma J."/>
        </authorList>
    </citation>
    <scope>NUCLEOTIDE SEQUENCE [LARGE SCALE GENOMIC DNA]</scope>
    <source>
        <strain evidence="11">JCM 18961</strain>
    </source>
</reference>
<evidence type="ECO:0000259" key="9">
    <source>
        <dbReference type="SMART" id="SM00829"/>
    </source>
</evidence>
<keyword evidence="6" id="KW-0560">Oxidoreductase</keyword>
<dbReference type="InterPro" id="IPR036291">
    <property type="entry name" value="NAD(P)-bd_dom_sf"/>
</dbReference>
<keyword evidence="4" id="KW-0479">Metal-binding</keyword>
<dbReference type="Gene3D" id="3.40.50.720">
    <property type="entry name" value="NAD(P)-binding Rossmann-like Domain"/>
    <property type="match status" value="1"/>
</dbReference>
<dbReference type="SMART" id="SM00829">
    <property type="entry name" value="PKS_ER"/>
    <property type="match status" value="1"/>
</dbReference>
<evidence type="ECO:0000256" key="8">
    <source>
        <dbReference type="ARBA" id="ARBA00049243"/>
    </source>
</evidence>